<keyword evidence="7" id="KW-1185">Reference proteome</keyword>
<dbReference type="PROSITE" id="PS51460">
    <property type="entry name" value="GAR"/>
    <property type="match status" value="1"/>
</dbReference>
<dbReference type="Pfam" id="PF02187">
    <property type="entry name" value="GAS2"/>
    <property type="match status" value="1"/>
</dbReference>
<gene>
    <name evidence="6" type="ORF">BSTOLATCC_MIC20263</name>
</gene>
<reference evidence="6" key="1">
    <citation type="submission" date="2021-09" db="EMBL/GenBank/DDBJ databases">
        <authorList>
            <consortium name="AG Swart"/>
            <person name="Singh M."/>
            <person name="Singh A."/>
            <person name="Seah K."/>
            <person name="Emmerich C."/>
        </authorList>
    </citation>
    <scope>NUCLEOTIDE SEQUENCE</scope>
    <source>
        <strain evidence="6">ATCC30299</strain>
    </source>
</reference>
<evidence type="ECO:0000313" key="6">
    <source>
        <dbReference type="EMBL" id="CAG9317958.1"/>
    </source>
</evidence>
<comment type="caution">
    <text evidence="6">The sequence shown here is derived from an EMBL/GenBank/DDBJ whole genome shotgun (WGS) entry which is preliminary data.</text>
</comment>
<dbReference type="GO" id="GO:0008017">
    <property type="term" value="F:microtubule binding"/>
    <property type="evidence" value="ECO:0007669"/>
    <property type="project" value="InterPro"/>
</dbReference>
<dbReference type="Gene3D" id="3.30.920.20">
    <property type="entry name" value="Gas2-like domain"/>
    <property type="match status" value="1"/>
</dbReference>
<name>A0AAU9IWC1_9CILI</name>
<dbReference type="GO" id="GO:0005856">
    <property type="term" value="C:cytoskeleton"/>
    <property type="evidence" value="ECO:0007669"/>
    <property type="project" value="UniProtKB-SubCell"/>
</dbReference>
<comment type="subcellular location">
    <subcellularLocation>
        <location evidence="1">Cytoplasm</location>
        <location evidence="1">Cytoskeleton</location>
    </subcellularLocation>
</comment>
<dbReference type="InterPro" id="IPR003108">
    <property type="entry name" value="GAR_dom"/>
</dbReference>
<proteinExistence type="predicted"/>
<dbReference type="AlphaFoldDB" id="A0AAU9IWC1"/>
<feature type="domain" description="GAR" evidence="5">
    <location>
        <begin position="488"/>
        <end position="561"/>
    </location>
</feature>
<evidence type="ECO:0000256" key="4">
    <source>
        <dbReference type="SAM" id="Coils"/>
    </source>
</evidence>
<keyword evidence="2" id="KW-0963">Cytoplasm</keyword>
<dbReference type="EMBL" id="CAJZBQ010000019">
    <property type="protein sequence ID" value="CAG9317958.1"/>
    <property type="molecule type" value="Genomic_DNA"/>
</dbReference>
<dbReference type="SUPFAM" id="SSF143575">
    <property type="entry name" value="GAS2 domain-like"/>
    <property type="match status" value="1"/>
</dbReference>
<protein>
    <recommendedName>
        <fullName evidence="5">GAR domain-containing protein</fullName>
    </recommendedName>
</protein>
<evidence type="ECO:0000256" key="2">
    <source>
        <dbReference type="ARBA" id="ARBA00022490"/>
    </source>
</evidence>
<dbReference type="Proteomes" id="UP001162131">
    <property type="component" value="Unassembled WGS sequence"/>
</dbReference>
<feature type="coiled-coil region" evidence="4">
    <location>
        <begin position="153"/>
        <end position="434"/>
    </location>
</feature>
<keyword evidence="4" id="KW-0175">Coiled coil</keyword>
<evidence type="ECO:0000256" key="3">
    <source>
        <dbReference type="ARBA" id="ARBA00023212"/>
    </source>
</evidence>
<keyword evidence="3" id="KW-0206">Cytoskeleton</keyword>
<organism evidence="6 7">
    <name type="scientific">Blepharisma stoltei</name>
    <dbReference type="NCBI Taxonomy" id="1481888"/>
    <lineage>
        <taxon>Eukaryota</taxon>
        <taxon>Sar</taxon>
        <taxon>Alveolata</taxon>
        <taxon>Ciliophora</taxon>
        <taxon>Postciliodesmatophora</taxon>
        <taxon>Heterotrichea</taxon>
        <taxon>Heterotrichida</taxon>
        <taxon>Blepharismidae</taxon>
        <taxon>Blepharisma</taxon>
    </lineage>
</organism>
<sequence>MKKSLEISLIKTEGFSELIENLGCYITIDDRLHEVVTPLHVENCENSTIEIPSFGIIRFIIKGVGHEKAEGSVSMGISVLPQEGTLWLPLYDSISEDYITMIPTQTQTPRLLISMNQFTFLTPVPDVTECDQSSFLDHDFSRFSCRQSQEPTNKFLMENNKSLRAKILELETKLQEEFADKIKDSVELTNDNITFQVESLKSQYNQLLEVKNDIEKQARSFETLYKEEKYQREHLEKQVNKLAQEFEVYVDTIGKKEKSMLNELENKEKEIGEMTQKISELSMRLKNAEHEKEELKEKLEISSCKDSANKLQERLHQVLELFEESEFQRKLLQEKLEQASSQNEEQLKNFTEKLSSSTKYLENEISRLNSDLRDSHKKIAETENTLEERENEYSVKLQASKVESLQLKETSFKLEEKEKENKELKIQLTTFSNKLRQSYDDIGQQAEQIKILTDRLATTKKKNYEQFQQIKLKESKSRDTTPRDSSLSKSKLLSENADERFIEYLKNYGVENQFNKVAEGVYGFGGNKKVSVSIKNGSLVCRVGGGYMMIDQFLRLFITQERRGEDEDSHKLLGALISPRDRIFSPNTFVHKRSNTFSLYSESPRRSRKQLEEEGEILNEENDFVYQDTDKSDLKTDRTQGSQVLKENYDNLNTPSPVRLKIPKTTEKLAKRTVIPTIPINKEKVITPLSKSLQSKKILR</sequence>
<evidence type="ECO:0000259" key="5">
    <source>
        <dbReference type="PROSITE" id="PS51460"/>
    </source>
</evidence>
<accession>A0AAU9IWC1</accession>
<evidence type="ECO:0000313" key="7">
    <source>
        <dbReference type="Proteomes" id="UP001162131"/>
    </source>
</evidence>
<evidence type="ECO:0000256" key="1">
    <source>
        <dbReference type="ARBA" id="ARBA00004245"/>
    </source>
</evidence>
<dbReference type="InterPro" id="IPR036534">
    <property type="entry name" value="GAR_dom_sf"/>
</dbReference>